<name>A0ABQ6LEJ0_9RHOB</name>
<sequence length="237" mass="25612">MSLFSTISVTCPACGAQSEMEAAESVNADRRPDLREAILDASFQRVTCPDCGEPFRLEPDLNYLDVGRGQWISAFASARLPDWVEGEDDAMNAFAISYGVRAGTAAQEVGDTLQTRVVFGWPAMREKILLADLGLDDVTAELMKLALMRGLEGLQLEYGVDLRVLGADAGEIEVGRQRAGSGEVLEVFGVPREIFDDIAGDAESWGEMRRDLTAGPFVDLQRLYMGEGRSAPTGVAG</sequence>
<evidence type="ECO:0000313" key="3">
    <source>
        <dbReference type="Proteomes" id="UP001239909"/>
    </source>
</evidence>
<accession>A0ABQ6LEJ0</accession>
<reference evidence="2 3" key="1">
    <citation type="submission" date="2023-04" db="EMBL/GenBank/DDBJ databases">
        <title>Marinoamorphus aggregata gen. nov., sp. Nov., isolate from tissue of brittle star Ophioplocus japonicus.</title>
        <authorList>
            <person name="Kawano K."/>
            <person name="Sawayama S."/>
            <person name="Nakagawa S."/>
        </authorList>
    </citation>
    <scope>NUCLEOTIDE SEQUENCE [LARGE SCALE GENOMIC DNA]</scope>
    <source>
        <strain evidence="2 3">NKW23</strain>
    </source>
</reference>
<comment type="caution">
    <text evidence="2">The sequence shown here is derived from an EMBL/GenBank/DDBJ whole genome shotgun (WGS) entry which is preliminary data.</text>
</comment>
<keyword evidence="3" id="KW-1185">Reference proteome</keyword>
<dbReference type="Proteomes" id="UP001239909">
    <property type="component" value="Unassembled WGS sequence"/>
</dbReference>
<dbReference type="RefSeq" id="WP_285670480.1">
    <property type="nucleotide sequence ID" value="NZ_BSYI01000005.1"/>
</dbReference>
<dbReference type="EMBL" id="BSYI01000005">
    <property type="protein sequence ID" value="GMG81765.1"/>
    <property type="molecule type" value="Genomic_DNA"/>
</dbReference>
<dbReference type="Pfam" id="PF14353">
    <property type="entry name" value="CpXC"/>
    <property type="match status" value="1"/>
</dbReference>
<evidence type="ECO:0000313" key="2">
    <source>
        <dbReference type="EMBL" id="GMG81765.1"/>
    </source>
</evidence>
<gene>
    <name evidence="2" type="ORF">LNKW23_09780</name>
</gene>
<proteinExistence type="predicted"/>
<feature type="domain" description="CpXC" evidence="1">
    <location>
        <begin position="9"/>
        <end position="144"/>
    </location>
</feature>
<organism evidence="2 3">
    <name type="scientific">Paralimibaculum aggregatum</name>
    <dbReference type="NCBI Taxonomy" id="3036245"/>
    <lineage>
        <taxon>Bacteria</taxon>
        <taxon>Pseudomonadati</taxon>
        <taxon>Pseudomonadota</taxon>
        <taxon>Alphaproteobacteria</taxon>
        <taxon>Rhodobacterales</taxon>
        <taxon>Paracoccaceae</taxon>
        <taxon>Paralimibaculum</taxon>
    </lineage>
</organism>
<protein>
    <recommendedName>
        <fullName evidence="1">CpXC domain-containing protein</fullName>
    </recommendedName>
</protein>
<evidence type="ECO:0000259" key="1">
    <source>
        <dbReference type="Pfam" id="PF14353"/>
    </source>
</evidence>
<dbReference type="InterPro" id="IPR025682">
    <property type="entry name" value="CpXC_dom"/>
</dbReference>